<gene>
    <name evidence="2" type="ORF">SAMN04488693_10230</name>
</gene>
<evidence type="ECO:0000256" key="1">
    <source>
        <dbReference type="SAM" id="MobiDB-lite"/>
    </source>
</evidence>
<sequence length="66" mass="7454">MSIFRRKGNEFERKQAAAASAHQKDFREGYVHIHGSEKKADELAMKAYGDKDNDGKPDVPFMPFPG</sequence>
<proteinExistence type="predicted"/>
<dbReference type="EMBL" id="FNDT01000002">
    <property type="protein sequence ID" value="SDH66714.1"/>
    <property type="molecule type" value="Genomic_DNA"/>
</dbReference>
<organism evidence="2 3">
    <name type="scientific">Arthrobacter subterraneus</name>
    <dbReference type="NCBI Taxonomy" id="335973"/>
    <lineage>
        <taxon>Bacteria</taxon>
        <taxon>Bacillati</taxon>
        <taxon>Actinomycetota</taxon>
        <taxon>Actinomycetes</taxon>
        <taxon>Micrococcales</taxon>
        <taxon>Micrococcaceae</taxon>
        <taxon>Arthrobacter</taxon>
    </lineage>
</organism>
<keyword evidence="3" id="KW-1185">Reference proteome</keyword>
<dbReference type="RefSeq" id="WP_026543724.1">
    <property type="nucleotide sequence ID" value="NZ_FNDT01000002.1"/>
</dbReference>
<dbReference type="AlphaFoldDB" id="A0A1G8EA02"/>
<evidence type="ECO:0000313" key="3">
    <source>
        <dbReference type="Proteomes" id="UP000199258"/>
    </source>
</evidence>
<feature type="region of interest" description="Disordered" evidence="1">
    <location>
        <begin position="1"/>
        <end position="28"/>
    </location>
</feature>
<reference evidence="2 3" key="1">
    <citation type="submission" date="2016-10" db="EMBL/GenBank/DDBJ databases">
        <authorList>
            <person name="de Groot N.N."/>
        </authorList>
    </citation>
    <scope>NUCLEOTIDE SEQUENCE [LARGE SCALE GENOMIC DNA]</scope>
    <source>
        <strain evidence="2 3">NP_1H</strain>
    </source>
</reference>
<evidence type="ECO:0000313" key="2">
    <source>
        <dbReference type="EMBL" id="SDH66714.1"/>
    </source>
</evidence>
<accession>A0A1G8EA02</accession>
<dbReference type="Proteomes" id="UP000199258">
    <property type="component" value="Unassembled WGS sequence"/>
</dbReference>
<protein>
    <submittedName>
        <fullName evidence="2">Uncharacterized protein</fullName>
    </submittedName>
</protein>
<dbReference type="OrthoDB" id="4950910at2"/>
<name>A0A1G8EA02_9MICC</name>
<dbReference type="STRING" id="335973.SAMN04488693_10230"/>